<gene>
    <name evidence="2" type="ORF">O181_033517</name>
</gene>
<proteinExistence type="predicted"/>
<accession>A0A9Q3D4S3</accession>
<comment type="caution">
    <text evidence="2">The sequence shown here is derived from an EMBL/GenBank/DDBJ whole genome shotgun (WGS) entry which is preliminary data.</text>
</comment>
<evidence type="ECO:0000256" key="1">
    <source>
        <dbReference type="SAM" id="MobiDB-lite"/>
    </source>
</evidence>
<feature type="compositionally biased region" description="Basic and acidic residues" evidence="1">
    <location>
        <begin position="54"/>
        <end position="66"/>
    </location>
</feature>
<evidence type="ECO:0000313" key="2">
    <source>
        <dbReference type="EMBL" id="MBW0493802.1"/>
    </source>
</evidence>
<dbReference type="Proteomes" id="UP000765509">
    <property type="component" value="Unassembled WGS sequence"/>
</dbReference>
<dbReference type="EMBL" id="AVOT02012245">
    <property type="protein sequence ID" value="MBW0493802.1"/>
    <property type="molecule type" value="Genomic_DNA"/>
</dbReference>
<evidence type="ECO:0000313" key="3">
    <source>
        <dbReference type="Proteomes" id="UP000765509"/>
    </source>
</evidence>
<protein>
    <submittedName>
        <fullName evidence="2">Uncharacterized protein</fullName>
    </submittedName>
</protein>
<sequence length="118" mass="12709">MGFKCQEQNPPNPLKQDSPVPCMPHEQSPQQPTPGPGPSQHNEPPIPGPSKASKPHEDPFTCKPEPEVAPMQSTKESFTSPATPAFVIIIDDTPVRSLPCPQEHNLLLPPGSKLPSIP</sequence>
<reference evidence="2" key="1">
    <citation type="submission" date="2021-03" db="EMBL/GenBank/DDBJ databases">
        <title>Draft genome sequence of rust myrtle Austropuccinia psidii MF-1, a brazilian biotype.</title>
        <authorList>
            <person name="Quecine M.C."/>
            <person name="Pachon D.M.R."/>
            <person name="Bonatelli M.L."/>
            <person name="Correr F.H."/>
            <person name="Franceschini L.M."/>
            <person name="Leite T.F."/>
            <person name="Margarido G.R.A."/>
            <person name="Almeida C.A."/>
            <person name="Ferrarezi J.A."/>
            <person name="Labate C.A."/>
        </authorList>
    </citation>
    <scope>NUCLEOTIDE SEQUENCE</scope>
    <source>
        <strain evidence="2">MF-1</strain>
    </source>
</reference>
<keyword evidence="3" id="KW-1185">Reference proteome</keyword>
<dbReference type="AlphaFoldDB" id="A0A9Q3D4S3"/>
<feature type="region of interest" description="Disordered" evidence="1">
    <location>
        <begin position="1"/>
        <end position="81"/>
    </location>
</feature>
<name>A0A9Q3D4S3_9BASI</name>
<organism evidence="2 3">
    <name type="scientific">Austropuccinia psidii MF-1</name>
    <dbReference type="NCBI Taxonomy" id="1389203"/>
    <lineage>
        <taxon>Eukaryota</taxon>
        <taxon>Fungi</taxon>
        <taxon>Dikarya</taxon>
        <taxon>Basidiomycota</taxon>
        <taxon>Pucciniomycotina</taxon>
        <taxon>Pucciniomycetes</taxon>
        <taxon>Pucciniales</taxon>
        <taxon>Sphaerophragmiaceae</taxon>
        <taxon>Austropuccinia</taxon>
    </lineage>
</organism>
<feature type="compositionally biased region" description="Polar residues" evidence="1">
    <location>
        <begin position="71"/>
        <end position="81"/>
    </location>
</feature>